<name>A0A8S1Q396_9CILI</name>
<reference evidence="2" key="1">
    <citation type="submission" date="2021-01" db="EMBL/GenBank/DDBJ databases">
        <authorList>
            <consortium name="Genoscope - CEA"/>
            <person name="William W."/>
        </authorList>
    </citation>
    <scope>NUCLEOTIDE SEQUENCE</scope>
</reference>
<proteinExistence type="predicted"/>
<evidence type="ECO:0000313" key="3">
    <source>
        <dbReference type="Proteomes" id="UP000692954"/>
    </source>
</evidence>
<dbReference type="Proteomes" id="UP000692954">
    <property type="component" value="Unassembled WGS sequence"/>
</dbReference>
<keyword evidence="3" id="KW-1185">Reference proteome</keyword>
<evidence type="ECO:0000313" key="2">
    <source>
        <dbReference type="EMBL" id="CAD8110156.1"/>
    </source>
</evidence>
<gene>
    <name evidence="2" type="ORF">PSON_ATCC_30995.1.T0950084</name>
</gene>
<organism evidence="2 3">
    <name type="scientific">Paramecium sonneborni</name>
    <dbReference type="NCBI Taxonomy" id="65129"/>
    <lineage>
        <taxon>Eukaryota</taxon>
        <taxon>Sar</taxon>
        <taxon>Alveolata</taxon>
        <taxon>Ciliophora</taxon>
        <taxon>Intramacronucleata</taxon>
        <taxon>Oligohymenophorea</taxon>
        <taxon>Peniculida</taxon>
        <taxon>Parameciidae</taxon>
        <taxon>Paramecium</taxon>
    </lineage>
</organism>
<keyword evidence="1" id="KW-1133">Transmembrane helix</keyword>
<evidence type="ECO:0008006" key="4">
    <source>
        <dbReference type="Google" id="ProtNLM"/>
    </source>
</evidence>
<protein>
    <recommendedName>
        <fullName evidence="4">Transmembrane protein</fullName>
    </recommendedName>
</protein>
<dbReference type="AlphaFoldDB" id="A0A8S1Q396"/>
<feature type="transmembrane region" description="Helical" evidence="1">
    <location>
        <begin position="92"/>
        <end position="110"/>
    </location>
</feature>
<accession>A0A8S1Q396</accession>
<comment type="caution">
    <text evidence="2">The sequence shown here is derived from an EMBL/GenBank/DDBJ whole genome shotgun (WGS) entry which is preliminary data.</text>
</comment>
<keyword evidence="1" id="KW-0812">Transmembrane</keyword>
<feature type="transmembrane region" description="Helical" evidence="1">
    <location>
        <begin position="27"/>
        <end position="47"/>
    </location>
</feature>
<keyword evidence="1" id="KW-0472">Membrane</keyword>
<sequence length="194" mass="23043">MGIDLNQRKLYTLEHPKPIDYDHEACAIATLILSFIIIIILAGFQYLKKENHQQIQQQPLQLDLFLDKDQQYLVWQKEAKQLDSQQQMKDEILPLFLLWLLQQLLISLLLELKKNHFQTLYMKFQLIISQIGNQKVGLQFLNLAGELVDFVLDLPLHFFHSLLFISTFFQWDTCYWIIIGTNTRYIEITCRNSK</sequence>
<dbReference type="EMBL" id="CAJJDN010000095">
    <property type="protein sequence ID" value="CAD8110156.1"/>
    <property type="molecule type" value="Genomic_DNA"/>
</dbReference>
<feature type="transmembrane region" description="Helical" evidence="1">
    <location>
        <begin position="158"/>
        <end position="178"/>
    </location>
</feature>
<evidence type="ECO:0000256" key="1">
    <source>
        <dbReference type="SAM" id="Phobius"/>
    </source>
</evidence>